<name>A0A1L9PMC9_ASPVE</name>
<dbReference type="InterPro" id="IPR009486">
    <property type="entry name" value="Pur_nuclsid_perm"/>
</dbReference>
<dbReference type="GO" id="GO:0055085">
    <property type="term" value="P:transmembrane transport"/>
    <property type="evidence" value="ECO:0007669"/>
    <property type="project" value="InterPro"/>
</dbReference>
<evidence type="ECO:0000256" key="1">
    <source>
        <dbReference type="SAM" id="Phobius"/>
    </source>
</evidence>
<dbReference type="OrthoDB" id="2331083at2759"/>
<gene>
    <name evidence="2" type="ORF">ASPVEDRAFT_193707</name>
</gene>
<dbReference type="PANTHER" id="PTHR38643:SF1">
    <property type="entry name" value="PURINE NUCLEOSIDE PERMEASE C285.05-RELATED"/>
    <property type="match status" value="1"/>
</dbReference>
<dbReference type="STRING" id="1036611.A0A1L9PMC9"/>
<reference evidence="3" key="1">
    <citation type="journal article" date="2017" name="Genome Biol.">
        <title>Comparative genomics reveals high biological diversity and specific adaptations in the industrially and medically important fungal genus Aspergillus.</title>
        <authorList>
            <person name="de Vries R.P."/>
            <person name="Riley R."/>
            <person name="Wiebenga A."/>
            <person name="Aguilar-Osorio G."/>
            <person name="Amillis S."/>
            <person name="Uchima C.A."/>
            <person name="Anderluh G."/>
            <person name="Asadollahi M."/>
            <person name="Askin M."/>
            <person name="Barry K."/>
            <person name="Battaglia E."/>
            <person name="Bayram O."/>
            <person name="Benocci T."/>
            <person name="Braus-Stromeyer S.A."/>
            <person name="Caldana C."/>
            <person name="Canovas D."/>
            <person name="Cerqueira G.C."/>
            <person name="Chen F."/>
            <person name="Chen W."/>
            <person name="Choi C."/>
            <person name="Clum A."/>
            <person name="Dos Santos R.A."/>
            <person name="Damasio A.R."/>
            <person name="Diallinas G."/>
            <person name="Emri T."/>
            <person name="Fekete E."/>
            <person name="Flipphi M."/>
            <person name="Freyberg S."/>
            <person name="Gallo A."/>
            <person name="Gournas C."/>
            <person name="Habgood R."/>
            <person name="Hainaut M."/>
            <person name="Harispe M.L."/>
            <person name="Henrissat B."/>
            <person name="Hilden K.S."/>
            <person name="Hope R."/>
            <person name="Hossain A."/>
            <person name="Karabika E."/>
            <person name="Karaffa L."/>
            <person name="Karanyi Z."/>
            <person name="Krasevec N."/>
            <person name="Kuo A."/>
            <person name="Kusch H."/>
            <person name="LaButti K."/>
            <person name="Lagendijk E.L."/>
            <person name="Lapidus A."/>
            <person name="Levasseur A."/>
            <person name="Lindquist E."/>
            <person name="Lipzen A."/>
            <person name="Logrieco A.F."/>
            <person name="MacCabe A."/>
            <person name="Maekelae M.R."/>
            <person name="Malavazi I."/>
            <person name="Melin P."/>
            <person name="Meyer V."/>
            <person name="Mielnichuk N."/>
            <person name="Miskei M."/>
            <person name="Molnar A.P."/>
            <person name="Mule G."/>
            <person name="Ngan C.Y."/>
            <person name="Orejas M."/>
            <person name="Orosz E."/>
            <person name="Ouedraogo J.P."/>
            <person name="Overkamp K.M."/>
            <person name="Park H.-S."/>
            <person name="Perrone G."/>
            <person name="Piumi F."/>
            <person name="Punt P.J."/>
            <person name="Ram A.F."/>
            <person name="Ramon A."/>
            <person name="Rauscher S."/>
            <person name="Record E."/>
            <person name="Riano-Pachon D.M."/>
            <person name="Robert V."/>
            <person name="Roehrig J."/>
            <person name="Ruller R."/>
            <person name="Salamov A."/>
            <person name="Salih N.S."/>
            <person name="Samson R.A."/>
            <person name="Sandor E."/>
            <person name="Sanguinetti M."/>
            <person name="Schuetze T."/>
            <person name="Sepcic K."/>
            <person name="Shelest E."/>
            <person name="Sherlock G."/>
            <person name="Sophianopoulou V."/>
            <person name="Squina F.M."/>
            <person name="Sun H."/>
            <person name="Susca A."/>
            <person name="Todd R.B."/>
            <person name="Tsang A."/>
            <person name="Unkles S.E."/>
            <person name="van de Wiele N."/>
            <person name="van Rossen-Uffink D."/>
            <person name="Oliveira J.V."/>
            <person name="Vesth T.C."/>
            <person name="Visser J."/>
            <person name="Yu J.-H."/>
            <person name="Zhou M."/>
            <person name="Andersen M.R."/>
            <person name="Archer D.B."/>
            <person name="Baker S.E."/>
            <person name="Benoit I."/>
            <person name="Brakhage A.A."/>
            <person name="Braus G.H."/>
            <person name="Fischer R."/>
            <person name="Frisvad J.C."/>
            <person name="Goldman G.H."/>
            <person name="Houbraken J."/>
            <person name="Oakley B."/>
            <person name="Pocsi I."/>
            <person name="Scazzocchio C."/>
            <person name="Seiboth B."/>
            <person name="vanKuyk P.A."/>
            <person name="Wortman J."/>
            <person name="Dyer P.S."/>
            <person name="Grigoriev I.V."/>
        </authorList>
    </citation>
    <scope>NUCLEOTIDE SEQUENCE [LARGE SCALE GENOMIC DNA]</scope>
    <source>
        <strain evidence="3">CBS 583.65</strain>
    </source>
</reference>
<organism evidence="2 3">
    <name type="scientific">Aspergillus versicolor CBS 583.65</name>
    <dbReference type="NCBI Taxonomy" id="1036611"/>
    <lineage>
        <taxon>Eukaryota</taxon>
        <taxon>Fungi</taxon>
        <taxon>Dikarya</taxon>
        <taxon>Ascomycota</taxon>
        <taxon>Pezizomycotina</taxon>
        <taxon>Eurotiomycetes</taxon>
        <taxon>Eurotiomycetidae</taxon>
        <taxon>Eurotiales</taxon>
        <taxon>Aspergillaceae</taxon>
        <taxon>Aspergillus</taxon>
        <taxon>Aspergillus subgen. Nidulantes</taxon>
    </lineage>
</organism>
<protein>
    <recommendedName>
        <fullName evidence="4">Purine nucleoside permease</fullName>
    </recommendedName>
</protein>
<dbReference type="VEuPathDB" id="FungiDB:ASPVEDRAFT_193707"/>
<dbReference type="GeneID" id="63724654"/>
<keyword evidence="3" id="KW-1185">Reference proteome</keyword>
<evidence type="ECO:0000313" key="3">
    <source>
        <dbReference type="Proteomes" id="UP000184073"/>
    </source>
</evidence>
<dbReference type="Pfam" id="PF06516">
    <property type="entry name" value="NUP"/>
    <property type="match status" value="1"/>
</dbReference>
<keyword evidence="1" id="KW-0812">Transmembrane</keyword>
<keyword evidence="1" id="KW-1133">Transmembrane helix</keyword>
<feature type="transmembrane region" description="Helical" evidence="1">
    <location>
        <begin position="124"/>
        <end position="146"/>
    </location>
</feature>
<dbReference type="AlphaFoldDB" id="A0A1L9PMC9"/>
<dbReference type="Proteomes" id="UP000184073">
    <property type="component" value="Unassembled WGS sequence"/>
</dbReference>
<evidence type="ECO:0000313" key="2">
    <source>
        <dbReference type="EMBL" id="OJJ02687.1"/>
    </source>
</evidence>
<dbReference type="RefSeq" id="XP_040668449.1">
    <property type="nucleotide sequence ID" value="XM_040809143.1"/>
</dbReference>
<sequence length="574" mass="61415">MDVFYAYTYSTSAWLALQSAALISVPQGISAMLLDETRPATPIEIYFARCLGFSLLTISVLTAMLTGSIPLTSGLSDPISTEDPASESDPKAPYAVPTLIVTSAYHAASAFYAYTRYVSDAKGVFLIAIVAYSTIAAVGLWCVLFASSHGRISRRTGVDKRTSGFPFKNKEAKKKHEKAMQFLKSIFAGLLFSLSMPSGTGASDLYRQHNKISPKVFIVSMFTPEAQIWHNIPEFNLLAHNITLPGLSPLFPSVHCTSSYEVCQLITGEGEINAASTLSAVTLSPTFNLTQTYFLIAGIAGISPEIGPTASVTFARFAVQVALQYEFDAREIPANMSTGYLPQGSTSTATTAQFPGSIYGTEVFELNAALRGIALQFAKNATLADSKAAAEYRALYAGAPGGLYDNATGAPRVIACDTSTSDVYFSGRLLGEAFANTTRAWTGGKGVYCTSQQEDNASLETLLRGALGGLVDFGRIIVMRTASDFERPHLGETAQENLFEAEEQGAFEPAVENLYRAGIKVVEGILGDWEGRFKRGVKAGNYIGDVLGTLGGKPDFVPQSGVAKRATKGGRSRR</sequence>
<accession>A0A1L9PMC9</accession>
<evidence type="ECO:0008006" key="4">
    <source>
        <dbReference type="Google" id="ProtNLM"/>
    </source>
</evidence>
<feature type="transmembrane region" description="Helical" evidence="1">
    <location>
        <begin position="92"/>
        <end position="112"/>
    </location>
</feature>
<feature type="transmembrane region" description="Helical" evidence="1">
    <location>
        <begin position="46"/>
        <end position="72"/>
    </location>
</feature>
<dbReference type="GO" id="GO:0005783">
    <property type="term" value="C:endoplasmic reticulum"/>
    <property type="evidence" value="ECO:0007669"/>
    <property type="project" value="TreeGrafter"/>
</dbReference>
<keyword evidence="1" id="KW-0472">Membrane</keyword>
<dbReference type="PANTHER" id="PTHR38643">
    <property type="entry name" value="PURINE NUCLEOSIDE PERMEASE C285.05-RELATED"/>
    <property type="match status" value="1"/>
</dbReference>
<dbReference type="EMBL" id="KV878129">
    <property type="protein sequence ID" value="OJJ02687.1"/>
    <property type="molecule type" value="Genomic_DNA"/>
</dbReference>
<proteinExistence type="predicted"/>